<keyword evidence="3" id="KW-1003">Cell membrane</keyword>
<keyword evidence="7" id="KW-1133">Transmembrane helix</keyword>
<evidence type="ECO:0000313" key="9">
    <source>
        <dbReference type="EMBL" id="SUH10467.1"/>
    </source>
</evidence>
<proteinExistence type="predicted"/>
<dbReference type="GO" id="GO:0009401">
    <property type="term" value="P:phosphoenolpyruvate-dependent sugar phosphotransferase system"/>
    <property type="evidence" value="ECO:0007669"/>
    <property type="project" value="UniProtKB-KW"/>
</dbReference>
<evidence type="ECO:0000256" key="8">
    <source>
        <dbReference type="ARBA" id="ARBA00023136"/>
    </source>
</evidence>
<dbReference type="InterPro" id="IPR050303">
    <property type="entry name" value="GatZ_KbaZ_carbometab"/>
</dbReference>
<dbReference type="Proteomes" id="UP000254346">
    <property type="component" value="Unassembled WGS sequence"/>
</dbReference>
<evidence type="ECO:0000256" key="3">
    <source>
        <dbReference type="ARBA" id="ARBA00022475"/>
    </source>
</evidence>
<dbReference type="GO" id="GO:0005886">
    <property type="term" value="C:plasma membrane"/>
    <property type="evidence" value="ECO:0007669"/>
    <property type="project" value="UniProtKB-SubCell"/>
</dbReference>
<protein>
    <submittedName>
        <fullName evidence="9">PTS family sugar transport protein component IIC</fullName>
    </submittedName>
</protein>
<dbReference type="PANTHER" id="PTHR32502">
    <property type="entry name" value="N-ACETYLGALACTOSAMINE PERMEASE II COMPONENT-RELATED"/>
    <property type="match status" value="1"/>
</dbReference>
<dbReference type="PANTHER" id="PTHR32502:SF8">
    <property type="entry name" value="N-ACETYLGALACTOSAMINE PERMEASE IIC COMPONENT 1"/>
    <property type="match status" value="1"/>
</dbReference>
<dbReference type="AlphaFoldDB" id="A0A379VUN7"/>
<accession>A0A379VUN7</accession>
<evidence type="ECO:0000256" key="4">
    <source>
        <dbReference type="ARBA" id="ARBA00022597"/>
    </source>
</evidence>
<keyword evidence="2" id="KW-0813">Transport</keyword>
<evidence type="ECO:0000256" key="7">
    <source>
        <dbReference type="ARBA" id="ARBA00022989"/>
    </source>
</evidence>
<dbReference type="Pfam" id="PF03609">
    <property type="entry name" value="EII-Sor"/>
    <property type="match status" value="1"/>
</dbReference>
<dbReference type="EMBL" id="UGXR01000001">
    <property type="protein sequence ID" value="SUH10467.1"/>
    <property type="molecule type" value="Genomic_DNA"/>
</dbReference>
<comment type="subcellular location">
    <subcellularLocation>
        <location evidence="1">Cell membrane</location>
        <topology evidence="1">Multi-pass membrane protein</topology>
    </subcellularLocation>
</comment>
<evidence type="ECO:0000256" key="1">
    <source>
        <dbReference type="ARBA" id="ARBA00004651"/>
    </source>
</evidence>
<keyword evidence="6" id="KW-0812">Transmembrane</keyword>
<keyword evidence="5" id="KW-0598">Phosphotransferase system</keyword>
<organism evidence="9 10">
    <name type="scientific">Salmonella enterica I</name>
    <dbReference type="NCBI Taxonomy" id="59201"/>
    <lineage>
        <taxon>Bacteria</taxon>
        <taxon>Pseudomonadati</taxon>
        <taxon>Pseudomonadota</taxon>
        <taxon>Gammaproteobacteria</taxon>
        <taxon>Enterobacterales</taxon>
        <taxon>Enterobacteriaceae</taxon>
        <taxon>Salmonella</taxon>
    </lineage>
</organism>
<sequence length="147" mass="15312">MLLTATLLGLIAALGILDGRLLGVSMIDRPLVMCALTGLVCGNLHEGILIGATLELIFLGNVAIGAAVPPDVVTGSVLATAFSIMSGRGPEAALTIAIPISMLAQTLGVLVRVVNAALATWPIVMRRRVIPGWLPLCTWEAQRCSIF</sequence>
<keyword evidence="4 9" id="KW-0762">Sugar transport</keyword>
<reference evidence="9 10" key="1">
    <citation type="submission" date="2018-06" db="EMBL/GenBank/DDBJ databases">
        <authorList>
            <consortium name="Pathogen Informatics"/>
            <person name="Doyle S."/>
        </authorList>
    </citation>
    <scope>NUCLEOTIDE SEQUENCE [LARGE SCALE GENOMIC DNA]</scope>
    <source>
        <strain evidence="9 10">NCTC8256</strain>
    </source>
</reference>
<gene>
    <name evidence="9" type="primary">manY_2</name>
    <name evidence="9" type="ORF">NCTC8256_04478</name>
</gene>
<keyword evidence="8" id="KW-0472">Membrane</keyword>
<evidence type="ECO:0000313" key="10">
    <source>
        <dbReference type="Proteomes" id="UP000254346"/>
    </source>
</evidence>
<name>A0A379VUN7_SALET</name>
<dbReference type="InterPro" id="IPR004700">
    <property type="entry name" value="PTS_IIC_man"/>
</dbReference>
<evidence type="ECO:0000256" key="6">
    <source>
        <dbReference type="ARBA" id="ARBA00022692"/>
    </source>
</evidence>
<evidence type="ECO:0000256" key="5">
    <source>
        <dbReference type="ARBA" id="ARBA00022683"/>
    </source>
</evidence>
<evidence type="ECO:0000256" key="2">
    <source>
        <dbReference type="ARBA" id="ARBA00022448"/>
    </source>
</evidence>